<evidence type="ECO:0000256" key="3">
    <source>
        <dbReference type="RuleBase" id="RU362132"/>
    </source>
</evidence>
<dbReference type="GO" id="GO:0009097">
    <property type="term" value="P:isoleucine biosynthetic process"/>
    <property type="evidence" value="ECO:0007669"/>
    <property type="project" value="TreeGrafter"/>
</dbReference>
<dbReference type="InterPro" id="IPR029061">
    <property type="entry name" value="THDP-binding"/>
</dbReference>
<dbReference type="PANTHER" id="PTHR18968">
    <property type="entry name" value="THIAMINE PYROPHOSPHATE ENZYMES"/>
    <property type="match status" value="1"/>
</dbReference>
<dbReference type="SUPFAM" id="SSF52518">
    <property type="entry name" value="Thiamin diphosphate-binding fold (THDP-binding)"/>
    <property type="match status" value="2"/>
</dbReference>
<dbReference type="InterPro" id="IPR012001">
    <property type="entry name" value="Thiamin_PyroP_enz_TPP-bd_dom"/>
</dbReference>
<keyword evidence="7" id="KW-0808">Transferase</keyword>
<protein>
    <submittedName>
        <fullName evidence="7">Acetolactate synthase-1/2/3 large subunit</fullName>
        <ecNumber evidence="7">2.2.1.6</ecNumber>
    </submittedName>
</protein>
<evidence type="ECO:0000313" key="8">
    <source>
        <dbReference type="Proteomes" id="UP000555448"/>
    </source>
</evidence>
<evidence type="ECO:0000259" key="6">
    <source>
        <dbReference type="Pfam" id="PF02776"/>
    </source>
</evidence>
<dbReference type="SUPFAM" id="SSF52467">
    <property type="entry name" value="DHS-like NAD/FAD-binding domain"/>
    <property type="match status" value="1"/>
</dbReference>
<comment type="caution">
    <text evidence="7">The sequence shown here is derived from an EMBL/GenBank/DDBJ whole genome shotgun (WGS) entry which is preliminary data.</text>
</comment>
<dbReference type="Gene3D" id="3.40.50.970">
    <property type="match status" value="2"/>
</dbReference>
<name>A0A7W7NVS2_9SPHN</name>
<gene>
    <name evidence="7" type="ORF">HNO88_000729</name>
</gene>
<dbReference type="GO" id="GO:0050660">
    <property type="term" value="F:flavin adenine dinucleotide binding"/>
    <property type="evidence" value="ECO:0007669"/>
    <property type="project" value="TreeGrafter"/>
</dbReference>
<evidence type="ECO:0000313" key="7">
    <source>
        <dbReference type="EMBL" id="MBB4857422.1"/>
    </source>
</evidence>
<dbReference type="Pfam" id="PF02776">
    <property type="entry name" value="TPP_enzyme_N"/>
    <property type="match status" value="1"/>
</dbReference>
<evidence type="ECO:0000256" key="1">
    <source>
        <dbReference type="ARBA" id="ARBA00007812"/>
    </source>
</evidence>
<organism evidence="7 8">
    <name type="scientific">Novosphingobium chloroacetimidivorans</name>
    <dbReference type="NCBI Taxonomy" id="1428314"/>
    <lineage>
        <taxon>Bacteria</taxon>
        <taxon>Pseudomonadati</taxon>
        <taxon>Pseudomonadota</taxon>
        <taxon>Alphaproteobacteria</taxon>
        <taxon>Sphingomonadales</taxon>
        <taxon>Sphingomonadaceae</taxon>
        <taxon>Novosphingobium</taxon>
    </lineage>
</organism>
<dbReference type="GO" id="GO:0009099">
    <property type="term" value="P:L-valine biosynthetic process"/>
    <property type="evidence" value="ECO:0007669"/>
    <property type="project" value="TreeGrafter"/>
</dbReference>
<dbReference type="Pfam" id="PF00205">
    <property type="entry name" value="TPP_enzyme_M"/>
    <property type="match status" value="1"/>
</dbReference>
<evidence type="ECO:0000259" key="4">
    <source>
        <dbReference type="Pfam" id="PF00205"/>
    </source>
</evidence>
<feature type="domain" description="Thiamine pyrophosphate enzyme N-terminal TPP-binding" evidence="6">
    <location>
        <begin position="9"/>
        <end position="130"/>
    </location>
</feature>
<sequence length="632" mass="67756">MASSGAKIRVADLIARLLVEHGISDVFMLTGGGAMHLNDALGREQGLRKVFTHHEQAAAIAAESYTRLSGRPAAVNVTTGPGGVNALNGVYGAYVDSIGMVVVSGQVKRETCAPNFPMPLRQLGDQEIDIVSMVRGITKYAVVLDDPLQARKVVEKALYLCTRGRPGPVWIDVPIDVQAAPVDPDALEGFDPAELDEADAIATGEAPNNAAELGALTGEALDAEVAAMLAEIHAAERPVVLVGAGARISGQHAQFLRFVEKLGAPVVTGWNAHDAMPDAHPLYAGRPGSVGDRGGNFAVQTADYLLVLGSRLNIRQISYNWKAFARHARIAMVDIDRAELEKPTLSLHRPIHADLRDFFAAAERAAAPAVDKAAERAEFLRFSRERSARFPVVLPEYWSDEGPINPYVFGKVLFDQLEEGDIVVSGDGTACVTIFQVAQIKDGQRLYTNSGCASMGYDLPAAIGAYYAANPRGTSGKRIICLAGDGSIMMNLQELQTISGSKLPVKLFVLNNDGYHSIRQSQQNHFPDNIVGCGPDSGLTFPEFDRLAGGFGIPASKVSRDADLAAAIRATLDSEGPHLCEVMIDKRQEFAPKLSSRRLEDGTMVSPPLEDLSPFLETEVLAEAMAPCEVLR</sequence>
<dbReference type="InterPro" id="IPR029035">
    <property type="entry name" value="DHS-like_NAD/FAD-binding_dom"/>
</dbReference>
<dbReference type="CDD" id="cd00568">
    <property type="entry name" value="TPP_enzymes"/>
    <property type="match status" value="1"/>
</dbReference>
<dbReference type="GO" id="GO:0003984">
    <property type="term" value="F:acetolactate synthase activity"/>
    <property type="evidence" value="ECO:0007669"/>
    <property type="project" value="UniProtKB-EC"/>
</dbReference>
<dbReference type="GO" id="GO:0000287">
    <property type="term" value="F:magnesium ion binding"/>
    <property type="evidence" value="ECO:0007669"/>
    <property type="project" value="InterPro"/>
</dbReference>
<comment type="similarity">
    <text evidence="1 3">Belongs to the TPP enzyme family.</text>
</comment>
<dbReference type="Proteomes" id="UP000555448">
    <property type="component" value="Unassembled WGS sequence"/>
</dbReference>
<dbReference type="RefSeq" id="WP_184242699.1">
    <property type="nucleotide sequence ID" value="NZ_JACHLR010000002.1"/>
</dbReference>
<keyword evidence="8" id="KW-1185">Reference proteome</keyword>
<dbReference type="EMBL" id="JACHLR010000002">
    <property type="protein sequence ID" value="MBB4857422.1"/>
    <property type="molecule type" value="Genomic_DNA"/>
</dbReference>
<reference evidence="7 8" key="1">
    <citation type="submission" date="2020-08" db="EMBL/GenBank/DDBJ databases">
        <title>Functional genomics of gut bacteria from endangered species of beetles.</title>
        <authorList>
            <person name="Carlos-Shanley C."/>
        </authorList>
    </citation>
    <scope>NUCLEOTIDE SEQUENCE [LARGE SCALE GENOMIC DNA]</scope>
    <source>
        <strain evidence="7 8">S00245</strain>
    </source>
</reference>
<dbReference type="InterPro" id="IPR045229">
    <property type="entry name" value="TPP_enz"/>
</dbReference>
<dbReference type="GO" id="GO:0005948">
    <property type="term" value="C:acetolactate synthase complex"/>
    <property type="evidence" value="ECO:0007669"/>
    <property type="project" value="TreeGrafter"/>
</dbReference>
<feature type="domain" description="Thiamine pyrophosphate enzyme central" evidence="4">
    <location>
        <begin position="226"/>
        <end position="359"/>
    </location>
</feature>
<dbReference type="Pfam" id="PF02775">
    <property type="entry name" value="TPP_enzyme_C"/>
    <property type="match status" value="1"/>
</dbReference>
<keyword evidence="2 3" id="KW-0786">Thiamine pyrophosphate</keyword>
<feature type="domain" description="Thiamine pyrophosphate enzyme TPP-binding" evidence="5">
    <location>
        <begin position="428"/>
        <end position="582"/>
    </location>
</feature>
<dbReference type="Gene3D" id="3.40.50.1220">
    <property type="entry name" value="TPP-binding domain"/>
    <property type="match status" value="1"/>
</dbReference>
<dbReference type="InterPro" id="IPR012000">
    <property type="entry name" value="Thiamin_PyroP_enz_cen_dom"/>
</dbReference>
<dbReference type="AlphaFoldDB" id="A0A7W7NVS2"/>
<evidence type="ECO:0000256" key="2">
    <source>
        <dbReference type="ARBA" id="ARBA00023052"/>
    </source>
</evidence>
<dbReference type="CDD" id="cd07035">
    <property type="entry name" value="TPP_PYR_POX_like"/>
    <property type="match status" value="1"/>
</dbReference>
<dbReference type="GO" id="GO:0030976">
    <property type="term" value="F:thiamine pyrophosphate binding"/>
    <property type="evidence" value="ECO:0007669"/>
    <property type="project" value="InterPro"/>
</dbReference>
<proteinExistence type="inferred from homology"/>
<dbReference type="PANTHER" id="PTHR18968:SF142">
    <property type="entry name" value="ACETOLACTATE SYNTHASE"/>
    <property type="match status" value="1"/>
</dbReference>
<dbReference type="EC" id="2.2.1.6" evidence="7"/>
<dbReference type="FunFam" id="3.40.50.970:FF:000007">
    <property type="entry name" value="Acetolactate synthase"/>
    <property type="match status" value="1"/>
</dbReference>
<accession>A0A7W7NVS2</accession>
<evidence type="ECO:0000259" key="5">
    <source>
        <dbReference type="Pfam" id="PF02775"/>
    </source>
</evidence>
<dbReference type="InterPro" id="IPR011766">
    <property type="entry name" value="TPP_enzyme_TPP-bd"/>
</dbReference>